<evidence type="ECO:0000256" key="7">
    <source>
        <dbReference type="ARBA" id="ARBA00022723"/>
    </source>
</evidence>
<dbReference type="OMA" id="DSGLWGF"/>
<dbReference type="Pfam" id="PF05193">
    <property type="entry name" value="Peptidase_M16_C"/>
    <property type="match status" value="1"/>
</dbReference>
<evidence type="ECO:0000256" key="8">
    <source>
        <dbReference type="ARBA" id="ARBA00022801"/>
    </source>
</evidence>
<feature type="domain" description="Peptidase M16 C-terminal" evidence="15">
    <location>
        <begin position="190"/>
        <end position="371"/>
    </location>
</feature>
<evidence type="ECO:0000313" key="16">
    <source>
        <dbReference type="EMBL" id="ORE15044.1"/>
    </source>
</evidence>
<keyword evidence="11" id="KW-0496">Mitochondrion</keyword>
<dbReference type="FunFam" id="3.30.830.10:FF:000001">
    <property type="entry name" value="Mitochondrial-processing peptidase subunit beta, mitochondrial"/>
    <property type="match status" value="1"/>
</dbReference>
<proteinExistence type="inferred from homology"/>
<comment type="function">
    <text evidence="13">Catalytic subunit of the essential mitochondrial processing protease (MPP), which cleaves the mitochondrial sequence off newly imported precursors proteins. Preferentially, cleaves after an arginine at position P2.</text>
</comment>
<reference evidence="16 17" key="1">
    <citation type="journal article" date="2016" name="Proc. Natl. Acad. Sci. U.S.A.">
        <title>Lipid metabolic changes in an early divergent fungus govern the establishment of a mutualistic symbiosis with endobacteria.</title>
        <authorList>
            <person name="Lastovetsky O.A."/>
            <person name="Gaspar M.L."/>
            <person name="Mondo S.J."/>
            <person name="LaButti K.M."/>
            <person name="Sandor L."/>
            <person name="Grigoriev I.V."/>
            <person name="Henry S.A."/>
            <person name="Pawlowska T.E."/>
        </authorList>
    </citation>
    <scope>NUCLEOTIDE SEQUENCE [LARGE SCALE GENOMIC DNA]</scope>
    <source>
        <strain evidence="16 17">ATCC 11559</strain>
    </source>
</reference>
<organism evidence="16 17">
    <name type="scientific">Rhizopus microsporus</name>
    <dbReference type="NCBI Taxonomy" id="58291"/>
    <lineage>
        <taxon>Eukaryota</taxon>
        <taxon>Fungi</taxon>
        <taxon>Fungi incertae sedis</taxon>
        <taxon>Mucoromycota</taxon>
        <taxon>Mucoromycotina</taxon>
        <taxon>Mucoromycetes</taxon>
        <taxon>Mucorales</taxon>
        <taxon>Mucorineae</taxon>
        <taxon>Rhizopodaceae</taxon>
        <taxon>Rhizopus</taxon>
    </lineage>
</organism>
<dbReference type="SUPFAM" id="SSF63411">
    <property type="entry name" value="LuxS/MPP-like metallohydrolase"/>
    <property type="match status" value="2"/>
</dbReference>
<name>A0A0A1P039_RHIZD</name>
<dbReference type="GO" id="GO:0006627">
    <property type="term" value="P:protein processing involved in protein targeting to mitochondrion"/>
    <property type="evidence" value="ECO:0007669"/>
    <property type="project" value="TreeGrafter"/>
</dbReference>
<dbReference type="Pfam" id="PF00675">
    <property type="entry name" value="Peptidase_M16"/>
    <property type="match status" value="1"/>
</dbReference>
<evidence type="ECO:0000256" key="10">
    <source>
        <dbReference type="ARBA" id="ARBA00023049"/>
    </source>
</evidence>
<keyword evidence="9" id="KW-0862">Zinc</keyword>
<dbReference type="Proteomes" id="UP000242381">
    <property type="component" value="Unassembled WGS sequence"/>
</dbReference>
<evidence type="ECO:0000256" key="6">
    <source>
        <dbReference type="ARBA" id="ARBA00022670"/>
    </source>
</evidence>
<protein>
    <recommendedName>
        <fullName evidence="5">mitochondrial processing peptidase</fullName>
        <ecNumber evidence="5">3.4.24.64</ecNumber>
    </recommendedName>
    <alternativeName>
        <fullName evidence="12">Beta-MPP</fullName>
    </alternativeName>
</protein>
<dbReference type="AlphaFoldDB" id="A0A0A1P039"/>
<dbReference type="InterPro" id="IPR050361">
    <property type="entry name" value="MPP/UQCRC_Complex"/>
</dbReference>
<evidence type="ECO:0000256" key="13">
    <source>
        <dbReference type="ARBA" id="ARBA00045757"/>
    </source>
</evidence>
<dbReference type="EC" id="3.4.24.64" evidence="5"/>
<evidence type="ECO:0000256" key="11">
    <source>
        <dbReference type="ARBA" id="ARBA00023128"/>
    </source>
</evidence>
<evidence type="ECO:0000256" key="1">
    <source>
        <dbReference type="ARBA" id="ARBA00001098"/>
    </source>
</evidence>
<feature type="domain" description="Peptidase M16 N-terminal" evidence="14">
    <location>
        <begin position="45"/>
        <end position="181"/>
    </location>
</feature>
<comment type="cofactor">
    <cofactor evidence="2">
        <name>Zn(2+)</name>
        <dbReference type="ChEBI" id="CHEBI:29105"/>
    </cofactor>
</comment>
<dbReference type="InterPro" id="IPR011765">
    <property type="entry name" value="Pept_M16_N"/>
</dbReference>
<dbReference type="InterPro" id="IPR007863">
    <property type="entry name" value="Peptidase_M16_C"/>
</dbReference>
<dbReference type="GO" id="GO:0004222">
    <property type="term" value="F:metalloendopeptidase activity"/>
    <property type="evidence" value="ECO:0007669"/>
    <property type="project" value="UniProtKB-EC"/>
</dbReference>
<dbReference type="VEuPathDB" id="FungiDB:BCV72DRAFT_239932"/>
<gene>
    <name evidence="16" type="ORF">BCV71DRAFT_228929</name>
</gene>
<dbReference type="InterPro" id="IPR011249">
    <property type="entry name" value="Metalloenz_LuxS/M16"/>
</dbReference>
<dbReference type="GO" id="GO:0005739">
    <property type="term" value="C:mitochondrion"/>
    <property type="evidence" value="ECO:0007669"/>
    <property type="project" value="UniProtKB-SubCell"/>
</dbReference>
<dbReference type="EMBL" id="KV921442">
    <property type="protein sequence ID" value="ORE15044.1"/>
    <property type="molecule type" value="Genomic_DNA"/>
</dbReference>
<evidence type="ECO:0000259" key="14">
    <source>
        <dbReference type="Pfam" id="PF00675"/>
    </source>
</evidence>
<evidence type="ECO:0000259" key="15">
    <source>
        <dbReference type="Pfam" id="PF05193"/>
    </source>
</evidence>
<sequence>MASRLLANTLQANVGLTKQFVRPLATAAKQAGATRITNLPNGLTVATDENASSGAATVGVWIEAGSRHESAKANGTANFLEHVALQDQAAKFEKVGGVLNAQTGREQTYYAAKTLGANVKESVQILADLIQNTKIDSTTVDKHRSAVLKQQEDAQNDFEAVVFDHLHATAFQGESLGRPVEGIKETVEQLTADDLSAFYKQYYTADRMVLVGSGAVEHEALVRYAEENFKSLAASASNVATDKPAFTGSEIRLRDDVLPQARIALAVEGAPYLSEEYFHLLVMQAIIGSWDKNLNGAPFLSSKLSNITSENKLANAFASFTKGYKDTGLWGMYVETENRTQIDDFIHFLQKEWNRLSTSVTASEVERAKQQVKGSLLLSLDSTCAVAQDIGSQVLASGKHLSADELKAIINKISVNDIRKSAYKYIWDQEIAVVGHGPCEGLTDYNRVRGNMAYNRF</sequence>
<evidence type="ECO:0000256" key="2">
    <source>
        <dbReference type="ARBA" id="ARBA00001947"/>
    </source>
</evidence>
<evidence type="ECO:0000256" key="4">
    <source>
        <dbReference type="ARBA" id="ARBA00007261"/>
    </source>
</evidence>
<dbReference type="Gene3D" id="3.30.830.10">
    <property type="entry name" value="Metalloenzyme, LuxS/M16 peptidase-like"/>
    <property type="match status" value="2"/>
</dbReference>
<keyword evidence="8 16" id="KW-0378">Hydrolase</keyword>
<comment type="subcellular location">
    <subcellularLocation>
        <location evidence="3">Mitochondrion</location>
    </subcellularLocation>
</comment>
<dbReference type="GO" id="GO:0046872">
    <property type="term" value="F:metal ion binding"/>
    <property type="evidence" value="ECO:0007669"/>
    <property type="project" value="UniProtKB-KW"/>
</dbReference>
<evidence type="ECO:0000256" key="3">
    <source>
        <dbReference type="ARBA" id="ARBA00004173"/>
    </source>
</evidence>
<accession>A0A0A1P039</accession>
<evidence type="ECO:0000256" key="9">
    <source>
        <dbReference type="ARBA" id="ARBA00022833"/>
    </source>
</evidence>
<keyword evidence="7" id="KW-0479">Metal-binding</keyword>
<evidence type="ECO:0000313" key="17">
    <source>
        <dbReference type="Proteomes" id="UP000242381"/>
    </source>
</evidence>
<evidence type="ECO:0000256" key="12">
    <source>
        <dbReference type="ARBA" id="ARBA00031018"/>
    </source>
</evidence>
<dbReference type="PANTHER" id="PTHR11851:SF149">
    <property type="entry name" value="GH01077P"/>
    <property type="match status" value="1"/>
</dbReference>
<comment type="catalytic activity">
    <reaction evidence="1">
        <text>Release of N-terminal transit peptides from precursor proteins imported into the mitochondrion, typically with Arg in position P2.</text>
        <dbReference type="EC" id="3.4.24.64"/>
    </reaction>
</comment>
<dbReference type="PANTHER" id="PTHR11851">
    <property type="entry name" value="METALLOPROTEASE"/>
    <property type="match status" value="1"/>
</dbReference>
<keyword evidence="10" id="KW-0482">Metalloprotease</keyword>
<evidence type="ECO:0000256" key="5">
    <source>
        <dbReference type="ARBA" id="ARBA00012299"/>
    </source>
</evidence>
<keyword evidence="6" id="KW-0645">Protease</keyword>
<comment type="similarity">
    <text evidence="4">Belongs to the peptidase M16 family.</text>
</comment>